<dbReference type="Gene3D" id="1.10.10.900">
    <property type="entry name" value="SBDS protein C-terminal domain, subdomain 1"/>
    <property type="match status" value="1"/>
</dbReference>
<dbReference type="GO" id="GO:0042256">
    <property type="term" value="P:cytosolic ribosome assembly"/>
    <property type="evidence" value="ECO:0007669"/>
    <property type="project" value="InterPro"/>
</dbReference>
<feature type="domain" description="Ribosome maturation protein SDO1/SBDS central" evidence="3">
    <location>
        <begin position="101"/>
        <end position="161"/>
    </location>
</feature>
<dbReference type="GeneID" id="41322908"/>
<dbReference type="Gene3D" id="3.30.70.240">
    <property type="match status" value="1"/>
</dbReference>
<dbReference type="OMA" id="AVNPQMD"/>
<dbReference type="Proteomes" id="UP000752814">
    <property type="component" value="Unassembled WGS sequence"/>
</dbReference>
<evidence type="ECO:0000259" key="3">
    <source>
        <dbReference type="Pfam" id="PF09377"/>
    </source>
</evidence>
<dbReference type="InterPro" id="IPR046928">
    <property type="entry name" value="SDO1/SBDS_C"/>
</dbReference>
<evidence type="ECO:0000259" key="4">
    <source>
        <dbReference type="Pfam" id="PF20268"/>
    </source>
</evidence>
<dbReference type="AlphaFoldDB" id="A0A8J8PCP1"/>
<dbReference type="PANTHER" id="PTHR10927">
    <property type="entry name" value="RIBOSOME MATURATION PROTEIN SBDS"/>
    <property type="match status" value="1"/>
</dbReference>
<dbReference type="Pfam" id="PF20268">
    <property type="entry name" value="SBDS_C"/>
    <property type="match status" value="1"/>
</dbReference>
<dbReference type="InterPro" id="IPR037188">
    <property type="entry name" value="Sdo1/SBDS_central_sf"/>
</dbReference>
<feature type="domain" description="Ribosome maturation protein SDO1/SBDS N-terminal" evidence="2">
    <location>
        <begin position="7"/>
        <end position="93"/>
    </location>
</feature>
<dbReference type="NCBIfam" id="TIGR00291">
    <property type="entry name" value="RNA_SBDS"/>
    <property type="match status" value="1"/>
</dbReference>
<dbReference type="SUPFAM" id="SSF109728">
    <property type="entry name" value="Hypothetical protein AF0491, middle domain"/>
    <property type="match status" value="1"/>
</dbReference>
<comment type="similarity">
    <text evidence="1">Belongs to the SDO1/SBDS family.</text>
</comment>
<dbReference type="RefSeq" id="WP_020448385.1">
    <property type="nucleotide sequence ID" value="NZ_CAYAXV010000002.1"/>
</dbReference>
<dbReference type="SUPFAM" id="SSF54980">
    <property type="entry name" value="EF-G C-terminal domain-like"/>
    <property type="match status" value="1"/>
</dbReference>
<organism evidence="5 6">
    <name type="scientific">Candidatus Methanomassiliicoccus intestinalis</name>
    <dbReference type="NCBI Taxonomy" id="1406512"/>
    <lineage>
        <taxon>Archaea</taxon>
        <taxon>Methanobacteriati</taxon>
        <taxon>Thermoplasmatota</taxon>
        <taxon>Thermoplasmata</taxon>
        <taxon>Methanomassiliicoccales</taxon>
        <taxon>Methanomassiliicoccaceae</taxon>
        <taxon>Methanomassiliicoccus</taxon>
    </lineage>
</organism>
<dbReference type="SUPFAM" id="SSF89895">
    <property type="entry name" value="FYSH domain"/>
    <property type="match status" value="1"/>
</dbReference>
<gene>
    <name evidence="5" type="ORF">A3207_04755</name>
</gene>
<dbReference type="Gene3D" id="3.30.1250.10">
    <property type="entry name" value="Ribosome maturation protein SBDS, N-terminal domain"/>
    <property type="match status" value="1"/>
</dbReference>
<dbReference type="InterPro" id="IPR002140">
    <property type="entry name" value="Sdo1/SBDS"/>
</dbReference>
<dbReference type="EMBL" id="LVVT01000024">
    <property type="protein sequence ID" value="TQS81188.1"/>
    <property type="molecule type" value="Genomic_DNA"/>
</dbReference>
<dbReference type="InterPro" id="IPR035647">
    <property type="entry name" value="EFG_III/V"/>
</dbReference>
<evidence type="ECO:0000259" key="2">
    <source>
        <dbReference type="Pfam" id="PF01172"/>
    </source>
</evidence>
<accession>A0A8J8PCP1</accession>
<dbReference type="Pfam" id="PF09377">
    <property type="entry name" value="SBDS_domain_II"/>
    <property type="match status" value="1"/>
</dbReference>
<dbReference type="InterPro" id="IPR018978">
    <property type="entry name" value="SDO1/SBDS_central"/>
</dbReference>
<dbReference type="InterPro" id="IPR036786">
    <property type="entry name" value="Ribosome_mat_SBDS_N_sf"/>
</dbReference>
<reference evidence="5" key="1">
    <citation type="submission" date="2016-03" db="EMBL/GenBank/DDBJ databases">
        <authorList>
            <person name="Borrel G."/>
            <person name="Mccann A."/>
            <person name="O'Toole P.W."/>
        </authorList>
    </citation>
    <scope>NUCLEOTIDE SEQUENCE</scope>
    <source>
        <strain evidence="5">183</strain>
    </source>
</reference>
<feature type="domain" description="Ribosome maturation protein SDO1/SBDS C-terminal" evidence="4">
    <location>
        <begin position="164"/>
        <end position="231"/>
    </location>
</feature>
<dbReference type="InterPro" id="IPR039100">
    <property type="entry name" value="Sdo1/SBDS-like"/>
</dbReference>
<name>A0A8J8PCP1_9ARCH</name>
<evidence type="ECO:0000256" key="1">
    <source>
        <dbReference type="ARBA" id="ARBA00007433"/>
    </source>
</evidence>
<protein>
    <submittedName>
        <fullName evidence="5">rRNA metabolism protein</fullName>
    </submittedName>
</protein>
<dbReference type="InterPro" id="IPR019783">
    <property type="entry name" value="SDO1/SBDS_N"/>
</dbReference>
<proteinExistence type="inferred from homology"/>
<evidence type="ECO:0000313" key="5">
    <source>
        <dbReference type="EMBL" id="TQS81188.1"/>
    </source>
</evidence>
<dbReference type="PANTHER" id="PTHR10927:SF4">
    <property type="entry name" value="RIBOSOME MATURATION PROTEIN SDO1 HOMOLOG"/>
    <property type="match status" value="1"/>
</dbReference>
<dbReference type="Pfam" id="PF01172">
    <property type="entry name" value="SBDS_N"/>
    <property type="match status" value="1"/>
</dbReference>
<sequence>MVDIDEAIIARLESHGETFEVLIDPKVVRLIRDGKDVDLSEYIVIEEIFRNARKGTRAEEKKIVEVFRTSDPLEVAKTIILKGEVQLTTEQKREMMEAKRRRVIAVIAMNAINPQTQAPHPPARIELAMEEAKVHIDPFKSVDSQVEMVLKALRPLIPIKFDKVKIAIKLSGENYGKCYDCITQSGKIIKEEWSPHGGWIGVVELPAGLRDDFLATLAERTKGDIETKIMKAGF</sequence>
<comment type="caution">
    <text evidence="5">The sequence shown here is derived from an EMBL/GenBank/DDBJ whole genome shotgun (WGS) entry which is preliminary data.</text>
</comment>
<evidence type="ECO:0000313" key="6">
    <source>
        <dbReference type="Proteomes" id="UP000752814"/>
    </source>
</evidence>